<organism evidence="1 2">
    <name type="scientific">Flavobacterium xinjiangense</name>
    <dbReference type="NCBI Taxonomy" id="178356"/>
    <lineage>
        <taxon>Bacteria</taxon>
        <taxon>Pseudomonadati</taxon>
        <taxon>Bacteroidota</taxon>
        <taxon>Flavobacteriia</taxon>
        <taxon>Flavobacteriales</taxon>
        <taxon>Flavobacteriaceae</taxon>
        <taxon>Flavobacterium</taxon>
    </lineage>
</organism>
<proteinExistence type="predicted"/>
<name>A0A1M7P6X8_9FLAO</name>
<reference evidence="2" key="1">
    <citation type="submission" date="2016-11" db="EMBL/GenBank/DDBJ databases">
        <authorList>
            <person name="Varghese N."/>
            <person name="Submissions S."/>
        </authorList>
    </citation>
    <scope>NUCLEOTIDE SEQUENCE [LARGE SCALE GENOMIC DNA]</scope>
    <source>
        <strain evidence="2">CGMCC 1.2749</strain>
    </source>
</reference>
<dbReference type="RefSeq" id="WP_073210683.1">
    <property type="nucleotide sequence ID" value="NZ_FRCL01000014.1"/>
</dbReference>
<protein>
    <submittedName>
        <fullName evidence="1">Uncharacterized protein</fullName>
    </submittedName>
</protein>
<dbReference type="EMBL" id="FRCL01000014">
    <property type="protein sequence ID" value="SHN12409.1"/>
    <property type="molecule type" value="Genomic_DNA"/>
</dbReference>
<dbReference type="OrthoDB" id="9132821at2"/>
<dbReference type="STRING" id="178356.SAMN05216269_11443"/>
<evidence type="ECO:0000313" key="2">
    <source>
        <dbReference type="Proteomes" id="UP000184092"/>
    </source>
</evidence>
<accession>A0A1M7P6X8</accession>
<evidence type="ECO:0000313" key="1">
    <source>
        <dbReference type="EMBL" id="SHN12409.1"/>
    </source>
</evidence>
<sequence>MIIKTYTDNPEQLNNRINKKINDGDLKTWDILKNNNGEILYNHTPDQWNEKAMPKPYIESDHIAFKIRWWDKNEPDEATKGYITGRFIEILMVHFRDHFTYLEIK</sequence>
<dbReference type="Proteomes" id="UP000184092">
    <property type="component" value="Unassembled WGS sequence"/>
</dbReference>
<keyword evidence="2" id="KW-1185">Reference proteome</keyword>
<gene>
    <name evidence="1" type="ORF">SAMN05216269_11443</name>
</gene>
<dbReference type="AlphaFoldDB" id="A0A1M7P6X8"/>